<dbReference type="SMART" id="SM00437">
    <property type="entry name" value="TOP1Ac"/>
    <property type="match status" value="1"/>
</dbReference>
<dbReference type="CDD" id="cd00186">
    <property type="entry name" value="TOP1Ac"/>
    <property type="match status" value="1"/>
</dbReference>
<comment type="similarity">
    <text evidence="2">Belongs to the type IA topoisomerase family.</text>
</comment>
<dbReference type="GO" id="GO:0006281">
    <property type="term" value="P:DNA repair"/>
    <property type="evidence" value="ECO:0007669"/>
    <property type="project" value="TreeGrafter"/>
</dbReference>
<sequence length="693" mass="79002">MSEMKLVIAEKPSVAMALAKVVGARERKDGYVEGKEYLVSWCVGHLVAFCDASEYDERYKKWRYEDLPIIPEEWKRKVLDGTKKQFQILKKLMNSKEVDEVICATDAGREGELIFRFVYEQAGCKKPVKRLWISSMEERAIKEGFASLKDGSCYEDLYQSALCRAKADWLVGINASRLFSVLYNQNLKVGRVQTPTLAMIVDRNQKVKEFVKEKYYVAHLTFGEFDAVSEHFQKKEEADQVAADCSERMCQVEKEDVQTKTVRAPKLYDLTSLQRDANRIFGYTAQQTLDSVQEMYEKKLVTYPRTDSQYLTDEMGNSTKQLIQLLLSRMPFAEGIAYEPDISKVLNSKKVSDHHAIIPTSEVEKADLQKLKEKERNILYLISARVLTATADPYIYETHKCQLTCNFHTFYFNARKTKQEGFQAIEKKLKQFLGVREPEQEAEFDLYLGRNIGPCSTSVSENFTQPPRQYTEDTLLAAMERAGNEELTEDTEKKGLGTPATRAGIIEKLIQSGFVKREKKNLVPTDAGNVLVTVLPDEIKSPKMTAEWEMALNHIAQGTETAEHFLNGITDMLGELISRYHSISEEESSRFPGTAMGEVIGKCPVCGSDVREGKKNYYCTGQECRFSLWKDDHFLASQGKKMDKATAKKFLKKGKVHYKDLVSKRTGKSYEATVEMVADSEGKAQFNLHFPQR</sequence>
<proteinExistence type="inferred from homology"/>
<evidence type="ECO:0000256" key="8">
    <source>
        <dbReference type="ARBA" id="ARBA00030003"/>
    </source>
</evidence>
<dbReference type="InterPro" id="IPR013826">
    <property type="entry name" value="Topo_IA_cen_sub3"/>
</dbReference>
<feature type="domain" description="Toprim" evidence="12">
    <location>
        <begin position="4"/>
        <end position="137"/>
    </location>
</feature>
<dbReference type="GO" id="GO:0003917">
    <property type="term" value="F:DNA topoisomerase type I (single strand cut, ATP-independent) activity"/>
    <property type="evidence" value="ECO:0007669"/>
    <property type="project" value="UniProtKB-EC"/>
</dbReference>
<dbReference type="GO" id="GO:0006265">
    <property type="term" value="P:DNA topological change"/>
    <property type="evidence" value="ECO:0007669"/>
    <property type="project" value="InterPro"/>
</dbReference>
<dbReference type="InterPro" id="IPR023405">
    <property type="entry name" value="Topo_IA_core_domain"/>
</dbReference>
<evidence type="ECO:0000256" key="1">
    <source>
        <dbReference type="ARBA" id="ARBA00000213"/>
    </source>
</evidence>
<dbReference type="EMBL" id="ADNX01000042">
    <property type="protein sequence ID" value="EFH07133.1"/>
    <property type="molecule type" value="Genomic_DNA"/>
</dbReference>
<keyword evidence="5" id="KW-0799">Topoisomerase</keyword>
<dbReference type="InterPro" id="IPR003601">
    <property type="entry name" value="Topo_IA_2"/>
</dbReference>
<comment type="catalytic activity">
    <reaction evidence="1">
        <text>ATP-independent breakage of single-stranded DNA, followed by passage and rejoining.</text>
        <dbReference type="EC" id="5.6.2.1"/>
    </reaction>
</comment>
<comment type="caution">
    <text evidence="14">The sequence shown here is derived from an EMBL/GenBank/DDBJ whole genome shotgun (WGS) entry which is preliminary data.</text>
</comment>
<dbReference type="InterPro" id="IPR003602">
    <property type="entry name" value="Topo_IA_DNA-bd_dom"/>
</dbReference>
<evidence type="ECO:0000256" key="3">
    <source>
        <dbReference type="ARBA" id="ARBA00012891"/>
    </source>
</evidence>
<name>D5Q4K0_CLODI</name>
<dbReference type="NCBIfam" id="TIGR01056">
    <property type="entry name" value="topB"/>
    <property type="match status" value="1"/>
</dbReference>
<dbReference type="EC" id="5.6.2.1" evidence="3"/>
<evidence type="ECO:0000256" key="10">
    <source>
        <dbReference type="ARBA" id="ARBA00032235"/>
    </source>
</evidence>
<dbReference type="Gene3D" id="2.70.20.10">
    <property type="entry name" value="Topoisomerase I, domain 3"/>
    <property type="match status" value="1"/>
</dbReference>
<dbReference type="Proteomes" id="UP000003227">
    <property type="component" value="Unassembled WGS sequence"/>
</dbReference>
<dbReference type="Pfam" id="PF01751">
    <property type="entry name" value="Toprim"/>
    <property type="match status" value="1"/>
</dbReference>
<dbReference type="HOGENOM" id="CLU_002929_5_2_9"/>
<dbReference type="GO" id="GO:0006310">
    <property type="term" value="P:DNA recombination"/>
    <property type="evidence" value="ECO:0007669"/>
    <property type="project" value="TreeGrafter"/>
</dbReference>
<dbReference type="Gene3D" id="1.10.460.10">
    <property type="entry name" value="Topoisomerase I, domain 2"/>
    <property type="match status" value="1"/>
</dbReference>
<dbReference type="GO" id="GO:0043597">
    <property type="term" value="C:cytoplasmic replication fork"/>
    <property type="evidence" value="ECO:0007669"/>
    <property type="project" value="TreeGrafter"/>
</dbReference>
<dbReference type="InterPro" id="IPR006171">
    <property type="entry name" value="TOPRIM_dom"/>
</dbReference>
<evidence type="ECO:0000259" key="13">
    <source>
        <dbReference type="PROSITE" id="PS52039"/>
    </source>
</evidence>
<gene>
    <name evidence="14" type="ORF">HMPREF0220_1812</name>
</gene>
<dbReference type="Pfam" id="PF01131">
    <property type="entry name" value="Topoisom_bac"/>
    <property type="match status" value="1"/>
</dbReference>
<evidence type="ECO:0000256" key="6">
    <source>
        <dbReference type="ARBA" id="ARBA00023125"/>
    </source>
</evidence>
<evidence type="ECO:0000256" key="4">
    <source>
        <dbReference type="ARBA" id="ARBA00022723"/>
    </source>
</evidence>
<dbReference type="GO" id="GO:0046872">
    <property type="term" value="F:metal ion binding"/>
    <property type="evidence" value="ECO:0007669"/>
    <property type="project" value="UniProtKB-KW"/>
</dbReference>
<evidence type="ECO:0000313" key="15">
    <source>
        <dbReference type="Proteomes" id="UP000003227"/>
    </source>
</evidence>
<keyword evidence="4" id="KW-0479">Metal-binding</keyword>
<dbReference type="PROSITE" id="PS50880">
    <property type="entry name" value="TOPRIM"/>
    <property type="match status" value="1"/>
</dbReference>
<dbReference type="PRINTS" id="PR00417">
    <property type="entry name" value="PRTPISMRASEI"/>
</dbReference>
<dbReference type="Gene3D" id="1.10.290.10">
    <property type="entry name" value="Topoisomerase I, domain 4"/>
    <property type="match status" value="1"/>
</dbReference>
<organism evidence="14 15">
    <name type="scientific">Clostridioides difficile NAP08</name>
    <dbReference type="NCBI Taxonomy" id="525259"/>
    <lineage>
        <taxon>Bacteria</taxon>
        <taxon>Bacillati</taxon>
        <taxon>Bacillota</taxon>
        <taxon>Clostridia</taxon>
        <taxon>Peptostreptococcales</taxon>
        <taxon>Peptostreptococcaceae</taxon>
        <taxon>Clostridioides</taxon>
    </lineage>
</organism>
<dbReference type="InterPro" id="IPR034144">
    <property type="entry name" value="TOPRIM_TopoIII"/>
</dbReference>
<evidence type="ECO:0000256" key="7">
    <source>
        <dbReference type="ARBA" id="ARBA00023235"/>
    </source>
</evidence>
<evidence type="ECO:0000256" key="11">
    <source>
        <dbReference type="ARBA" id="ARBA00032877"/>
    </source>
</evidence>
<evidence type="ECO:0000256" key="9">
    <source>
        <dbReference type="ARBA" id="ARBA00031985"/>
    </source>
</evidence>
<keyword evidence="7 14" id="KW-0413">Isomerase</keyword>
<dbReference type="InterPro" id="IPR005738">
    <property type="entry name" value="TopoIII"/>
</dbReference>
<evidence type="ECO:0000256" key="5">
    <source>
        <dbReference type="ARBA" id="ARBA00023029"/>
    </source>
</evidence>
<dbReference type="InterPro" id="IPR000380">
    <property type="entry name" value="Topo_IA"/>
</dbReference>
<evidence type="ECO:0000256" key="2">
    <source>
        <dbReference type="ARBA" id="ARBA00009446"/>
    </source>
</evidence>
<dbReference type="PANTHER" id="PTHR11390">
    <property type="entry name" value="PROKARYOTIC DNA TOPOISOMERASE"/>
    <property type="match status" value="1"/>
</dbReference>
<dbReference type="InterPro" id="IPR013824">
    <property type="entry name" value="Topo_IA_cen_sub1"/>
</dbReference>
<dbReference type="Gene3D" id="3.40.50.140">
    <property type="match status" value="1"/>
</dbReference>
<protein>
    <recommendedName>
        <fullName evidence="3">DNA topoisomerase</fullName>
        <ecNumber evidence="3">5.6.2.1</ecNumber>
    </recommendedName>
    <alternativeName>
        <fullName evidence="11">Omega-protein</fullName>
    </alternativeName>
    <alternativeName>
        <fullName evidence="10">Relaxing enzyme</fullName>
    </alternativeName>
    <alternativeName>
        <fullName evidence="8">Swivelase</fullName>
    </alternativeName>
    <alternativeName>
        <fullName evidence="9">Untwisting enzyme</fullName>
    </alternativeName>
</protein>
<keyword evidence="6" id="KW-0238">DNA-binding</keyword>
<dbReference type="NCBIfam" id="NF005829">
    <property type="entry name" value="PRK07726.1"/>
    <property type="match status" value="1"/>
</dbReference>
<dbReference type="SMART" id="SM00493">
    <property type="entry name" value="TOPRIM"/>
    <property type="match status" value="1"/>
</dbReference>
<evidence type="ECO:0000313" key="14">
    <source>
        <dbReference type="EMBL" id="EFH07133.1"/>
    </source>
</evidence>
<dbReference type="CDD" id="cd03362">
    <property type="entry name" value="TOPRIM_TopoIA_TopoIII"/>
    <property type="match status" value="1"/>
</dbReference>
<dbReference type="SUPFAM" id="SSF56712">
    <property type="entry name" value="Prokaryotic type I DNA topoisomerase"/>
    <property type="match status" value="1"/>
</dbReference>
<dbReference type="InterPro" id="IPR013497">
    <property type="entry name" value="Topo_IA_cen"/>
</dbReference>
<evidence type="ECO:0000259" key="12">
    <source>
        <dbReference type="PROSITE" id="PS50880"/>
    </source>
</evidence>
<dbReference type="AlphaFoldDB" id="D5Q4K0"/>
<dbReference type="InterPro" id="IPR013825">
    <property type="entry name" value="Topo_IA_cen_sub2"/>
</dbReference>
<feature type="domain" description="Topo IA-type catalytic" evidence="13">
    <location>
        <begin position="154"/>
        <end position="577"/>
    </location>
</feature>
<reference evidence="14 15" key="1">
    <citation type="submission" date="2010-05" db="EMBL/GenBank/DDBJ databases">
        <authorList>
            <person name="Qin X."/>
            <person name="Bachman B."/>
            <person name="Battles P."/>
            <person name="Bell A."/>
            <person name="Bess C."/>
            <person name="Bickham C."/>
            <person name="Chaboub L."/>
            <person name="Chen D."/>
            <person name="Coyle M."/>
            <person name="Deiros D.R."/>
            <person name="Dinh H."/>
            <person name="Forbes L."/>
            <person name="Fowler G."/>
            <person name="Francisco L."/>
            <person name="Fu Q."/>
            <person name="Gubbala S."/>
            <person name="Hale W."/>
            <person name="Han Y."/>
            <person name="Hemphill L."/>
            <person name="Highlander S.K."/>
            <person name="Hirani K."/>
            <person name="Hogues M."/>
            <person name="Jackson L."/>
            <person name="Jakkamsetti A."/>
            <person name="Javaid M."/>
            <person name="Jiang H."/>
            <person name="Korchina V."/>
            <person name="Kovar C."/>
            <person name="Lara F."/>
            <person name="Lee S."/>
            <person name="Mata R."/>
            <person name="Mathew T."/>
            <person name="Moen C."/>
            <person name="Morales K."/>
            <person name="Munidasa M."/>
            <person name="Nazareth L."/>
            <person name="Ngo R."/>
            <person name="Nguyen L."/>
            <person name="Okwuonu G."/>
            <person name="Ongeri F."/>
            <person name="Patil S."/>
            <person name="Petrosino J."/>
            <person name="Pham C."/>
            <person name="Pham P."/>
            <person name="Pu L.-L."/>
            <person name="Puazo M."/>
            <person name="Raj R."/>
            <person name="Reid J."/>
            <person name="Rouhana J."/>
            <person name="Saada N."/>
            <person name="Shang Y."/>
            <person name="Simmons D."/>
            <person name="Thornton R."/>
            <person name="Warren J."/>
            <person name="Weissenberger G."/>
            <person name="Zhang J."/>
            <person name="Zhang L."/>
            <person name="Zhou C."/>
            <person name="Zhu D."/>
            <person name="Muzny D."/>
            <person name="Worley K."/>
            <person name="Gibbs R."/>
        </authorList>
    </citation>
    <scope>NUCLEOTIDE SEQUENCE [LARGE SCALE GENOMIC DNA]</scope>
    <source>
        <strain evidence="14 15">NAP08</strain>
    </source>
</reference>
<dbReference type="GO" id="GO:0003677">
    <property type="term" value="F:DNA binding"/>
    <property type="evidence" value="ECO:0007669"/>
    <property type="project" value="UniProtKB-KW"/>
</dbReference>
<dbReference type="PANTHER" id="PTHR11390:SF21">
    <property type="entry name" value="DNA TOPOISOMERASE 3-ALPHA"/>
    <property type="match status" value="1"/>
</dbReference>
<accession>D5Q4K0</accession>
<dbReference type="SMART" id="SM00436">
    <property type="entry name" value="TOP1Bc"/>
    <property type="match status" value="1"/>
</dbReference>
<dbReference type="PROSITE" id="PS52039">
    <property type="entry name" value="TOPO_IA_2"/>
    <property type="match status" value="1"/>
</dbReference>